<evidence type="ECO:0000256" key="2">
    <source>
        <dbReference type="ARBA" id="ARBA00022771"/>
    </source>
</evidence>
<keyword evidence="8" id="KW-0539">Nucleus</keyword>
<dbReference type="Gene3D" id="3.30.50.10">
    <property type="entry name" value="Erythroid Transcription Factor GATA-1, subunit A"/>
    <property type="match status" value="1"/>
</dbReference>
<dbReference type="Proteomes" id="UP000887574">
    <property type="component" value="Unplaced"/>
</dbReference>
<sequence>MSTFQSSLSDLRALTLINDYKGCQGFFLDFLHLDDENSYFMNRIEYFCGSIRSSVRYDVSSCYGCRMIFRRSVMSGMTTTGMTTSYDRHFCSRQFLKYLSRVAKCVSCRFDRCILVGMNVMAIKLPETINADKIAAELAEKRRLLQTNYKDDKQISLKLRFYLLSLG</sequence>
<keyword evidence="3" id="KW-0862">Zinc</keyword>
<dbReference type="SUPFAM" id="SSF57716">
    <property type="entry name" value="Glucocorticoid receptor-like (DNA-binding domain)"/>
    <property type="match status" value="1"/>
</dbReference>
<evidence type="ECO:0000313" key="10">
    <source>
        <dbReference type="Proteomes" id="UP000887574"/>
    </source>
</evidence>
<dbReference type="InterPro" id="IPR013088">
    <property type="entry name" value="Znf_NHR/GATA"/>
</dbReference>
<keyword evidence="2" id="KW-0863">Zinc-finger</keyword>
<reference evidence="11" key="1">
    <citation type="submission" date="2022-11" db="UniProtKB">
        <authorList>
            <consortium name="WormBaseParasite"/>
        </authorList>
    </citation>
    <scope>IDENTIFICATION</scope>
</reference>
<keyword evidence="7" id="KW-0675">Receptor</keyword>
<evidence type="ECO:0000256" key="8">
    <source>
        <dbReference type="ARBA" id="ARBA00023242"/>
    </source>
</evidence>
<evidence type="ECO:0000256" key="4">
    <source>
        <dbReference type="ARBA" id="ARBA00023015"/>
    </source>
</evidence>
<dbReference type="InterPro" id="IPR001628">
    <property type="entry name" value="Znf_hrmn_rcpt"/>
</dbReference>
<keyword evidence="6" id="KW-0804">Transcription</keyword>
<dbReference type="AlphaFoldDB" id="A0A915CXT7"/>
<dbReference type="PROSITE" id="PS51030">
    <property type="entry name" value="NUCLEAR_REC_DBD_2"/>
    <property type="match status" value="1"/>
</dbReference>
<keyword evidence="10" id="KW-1185">Reference proteome</keyword>
<dbReference type="GO" id="GO:0043565">
    <property type="term" value="F:sequence-specific DNA binding"/>
    <property type="evidence" value="ECO:0007669"/>
    <property type="project" value="InterPro"/>
</dbReference>
<evidence type="ECO:0000256" key="7">
    <source>
        <dbReference type="ARBA" id="ARBA00023170"/>
    </source>
</evidence>
<proteinExistence type="predicted"/>
<evidence type="ECO:0000313" key="11">
    <source>
        <dbReference type="WBParaSite" id="jg1381"/>
    </source>
</evidence>
<organism evidence="10 11">
    <name type="scientific">Ditylenchus dipsaci</name>
    <dbReference type="NCBI Taxonomy" id="166011"/>
    <lineage>
        <taxon>Eukaryota</taxon>
        <taxon>Metazoa</taxon>
        <taxon>Ecdysozoa</taxon>
        <taxon>Nematoda</taxon>
        <taxon>Chromadorea</taxon>
        <taxon>Rhabditida</taxon>
        <taxon>Tylenchina</taxon>
        <taxon>Tylenchomorpha</taxon>
        <taxon>Sphaerularioidea</taxon>
        <taxon>Anguinidae</taxon>
        <taxon>Anguininae</taxon>
        <taxon>Ditylenchus</taxon>
    </lineage>
</organism>
<dbReference type="GO" id="GO:0008270">
    <property type="term" value="F:zinc ion binding"/>
    <property type="evidence" value="ECO:0007669"/>
    <property type="project" value="UniProtKB-KW"/>
</dbReference>
<name>A0A915CXT7_9BILA</name>
<dbReference type="GO" id="GO:0003700">
    <property type="term" value="F:DNA-binding transcription factor activity"/>
    <property type="evidence" value="ECO:0007669"/>
    <property type="project" value="InterPro"/>
</dbReference>
<evidence type="ECO:0000256" key="3">
    <source>
        <dbReference type="ARBA" id="ARBA00022833"/>
    </source>
</evidence>
<accession>A0A915CXT7</accession>
<feature type="domain" description="Nuclear receptor" evidence="9">
    <location>
        <begin position="42"/>
        <end position="125"/>
    </location>
</feature>
<evidence type="ECO:0000256" key="6">
    <source>
        <dbReference type="ARBA" id="ARBA00023163"/>
    </source>
</evidence>
<keyword evidence="1" id="KW-0479">Metal-binding</keyword>
<keyword evidence="5" id="KW-0238">DNA-binding</keyword>
<dbReference type="WBParaSite" id="jg1381">
    <property type="protein sequence ID" value="jg1381"/>
    <property type="gene ID" value="jg1381"/>
</dbReference>
<dbReference type="Pfam" id="PF00105">
    <property type="entry name" value="zf-C4"/>
    <property type="match status" value="1"/>
</dbReference>
<evidence type="ECO:0000256" key="1">
    <source>
        <dbReference type="ARBA" id="ARBA00022723"/>
    </source>
</evidence>
<dbReference type="SMART" id="SM00399">
    <property type="entry name" value="ZnF_C4"/>
    <property type="match status" value="1"/>
</dbReference>
<evidence type="ECO:0000259" key="9">
    <source>
        <dbReference type="PROSITE" id="PS51030"/>
    </source>
</evidence>
<keyword evidence="4" id="KW-0805">Transcription regulation</keyword>
<evidence type="ECO:0000256" key="5">
    <source>
        <dbReference type="ARBA" id="ARBA00023125"/>
    </source>
</evidence>
<protein>
    <submittedName>
        <fullName evidence="11">Nuclear receptor domain-containing protein</fullName>
    </submittedName>
</protein>